<dbReference type="KEGG" id="rxy:Rxyl_0780"/>
<keyword evidence="2" id="KW-1185">Reference proteome</keyword>
<dbReference type="AlphaFoldDB" id="Q1AXY0"/>
<dbReference type="HOGENOM" id="CLU_1609576_0_0_11"/>
<dbReference type="STRING" id="266117.Rxyl_0780"/>
<accession>Q1AXY0</accession>
<gene>
    <name evidence="1" type="ordered locus">Rxyl_0780</name>
</gene>
<name>Q1AXY0_RUBXD</name>
<protein>
    <submittedName>
        <fullName evidence="1">Uncharacterized protein</fullName>
    </submittedName>
</protein>
<dbReference type="EMBL" id="CP000386">
    <property type="protein sequence ID" value="ABG03748.1"/>
    <property type="molecule type" value="Genomic_DNA"/>
</dbReference>
<dbReference type="Proteomes" id="UP000006637">
    <property type="component" value="Chromosome"/>
</dbReference>
<evidence type="ECO:0000313" key="2">
    <source>
        <dbReference type="Proteomes" id="UP000006637"/>
    </source>
</evidence>
<reference evidence="1 2" key="1">
    <citation type="submission" date="2006-06" db="EMBL/GenBank/DDBJ databases">
        <title>Complete sequence of Rubrobacter xylanophilus DSM 9941.</title>
        <authorList>
            <consortium name="US DOE Joint Genome Institute"/>
            <person name="Copeland A."/>
            <person name="Lucas S."/>
            <person name="Lapidus A."/>
            <person name="Barry K."/>
            <person name="Detter J.C."/>
            <person name="Glavina del Rio T."/>
            <person name="Hammon N."/>
            <person name="Israni S."/>
            <person name="Dalin E."/>
            <person name="Tice H."/>
            <person name="Pitluck S."/>
            <person name="Munk A.C."/>
            <person name="Brettin T."/>
            <person name="Bruce D."/>
            <person name="Han C."/>
            <person name="Tapia R."/>
            <person name="Gilna P."/>
            <person name="Schmutz J."/>
            <person name="Larimer F."/>
            <person name="Land M."/>
            <person name="Hauser L."/>
            <person name="Kyrpides N."/>
            <person name="Lykidis A."/>
            <person name="da Costa M.S."/>
            <person name="Rainey F.A."/>
            <person name="Empadinhas N."/>
            <person name="Jolivet E."/>
            <person name="Battista J.R."/>
            <person name="Richardson P."/>
        </authorList>
    </citation>
    <scope>NUCLEOTIDE SEQUENCE [LARGE SCALE GENOMIC DNA]</scope>
    <source>
        <strain evidence="2">DSM 9941 / NBRC 16129 / PRD-1</strain>
    </source>
</reference>
<dbReference type="RefSeq" id="WP_011563766.1">
    <property type="nucleotide sequence ID" value="NC_008148.1"/>
</dbReference>
<dbReference type="OrthoDB" id="9849131at2"/>
<organism evidence="1 2">
    <name type="scientific">Rubrobacter xylanophilus (strain DSM 9941 / JCM 11954 / NBRC 16129 / PRD-1)</name>
    <dbReference type="NCBI Taxonomy" id="266117"/>
    <lineage>
        <taxon>Bacteria</taxon>
        <taxon>Bacillati</taxon>
        <taxon>Actinomycetota</taxon>
        <taxon>Rubrobacteria</taxon>
        <taxon>Rubrobacterales</taxon>
        <taxon>Rubrobacteraceae</taxon>
        <taxon>Rubrobacter</taxon>
    </lineage>
</organism>
<evidence type="ECO:0000313" key="1">
    <source>
        <dbReference type="EMBL" id="ABG03748.1"/>
    </source>
</evidence>
<proteinExistence type="predicted"/>
<sequence>MRGVLAWAAATALSFVAAAGMFLLLANMSARSYDEQSLEPRQRSPAPAEGIRIALSKEELAALEQKDGQRLEIGLRNASGRRLEDVEVRVAVFSENTAVEERRSYGEEVGSLAPGERARVVVELDLSPLSPPREAPPEQPRRIIEVRVSAAGEPPRFKTAILPPG</sequence>